<evidence type="ECO:0000256" key="4">
    <source>
        <dbReference type="ARBA" id="ARBA00023163"/>
    </source>
</evidence>
<evidence type="ECO:0000256" key="1">
    <source>
        <dbReference type="ARBA" id="ARBA00007227"/>
    </source>
</evidence>
<dbReference type="Pfam" id="PF01381">
    <property type="entry name" value="HTH_3"/>
    <property type="match status" value="1"/>
</dbReference>
<dbReference type="PANTHER" id="PTHR46797">
    <property type="entry name" value="HTH-TYPE TRANSCRIPTIONAL REGULATOR"/>
    <property type="match status" value="1"/>
</dbReference>
<gene>
    <name evidence="6" type="ORF">GCM10009681_14120</name>
</gene>
<sequence length="469" mass="51848">MQKTVAGARLRRLREERRLSQAALARMLGISPSYLNQIERGTRPLTVPVLLSISETLGVEAGFFAGHDTARLTAEVREVAADDTLRLDIPPDEAADLARHWPQTAHAFVTLHRRYRQVVEQLAALTGEREHESAMPALMLHEEIREYLHQRHNYVGDLDEAAERLAAEIGIVPGDVLPALTARLDSHGIRIRRDRELGGELHRFDAASGVLHVAGDLRPGQVAFRMASHLALVECGDLIARLVQAEPFITAESRAIARIGLANYFGAALIMPYSDFLGSAERYRYDIERLAHHYGVSFETICHRLSTLQRPKARGVPFSFVRVDRAGNMSKRQGASGFHLSRTGGTCPLWVIYEAFGAPNRILTQIAAMPDGRRYFWIARTITRAPGRWGQPAKTFAVALGCDLRQAGRLVYSAGLDLDATDAAVPIGIGCKVCERPACPQRAFPQIGRALDIDENRSTFAPYPVEGDD</sequence>
<feature type="domain" description="HTH cro/C1-type" evidence="5">
    <location>
        <begin position="10"/>
        <end position="64"/>
    </location>
</feature>
<comment type="similarity">
    <text evidence="1">Belongs to the short-chain fatty acyl-CoA assimilation regulator (ScfR) family.</text>
</comment>
<evidence type="ECO:0000256" key="3">
    <source>
        <dbReference type="ARBA" id="ARBA00023125"/>
    </source>
</evidence>
<dbReference type="InterPro" id="IPR010359">
    <property type="entry name" value="IrrE_HExxH"/>
</dbReference>
<dbReference type="InterPro" id="IPR018653">
    <property type="entry name" value="ScfR_C"/>
</dbReference>
<organism evidence="6 7">
    <name type="scientific">Luedemannella helvata</name>
    <dbReference type="NCBI Taxonomy" id="349315"/>
    <lineage>
        <taxon>Bacteria</taxon>
        <taxon>Bacillati</taxon>
        <taxon>Actinomycetota</taxon>
        <taxon>Actinomycetes</taxon>
        <taxon>Micromonosporales</taxon>
        <taxon>Micromonosporaceae</taxon>
        <taxon>Luedemannella</taxon>
    </lineage>
</organism>
<dbReference type="InterPro" id="IPR026281">
    <property type="entry name" value="HTH_RamB"/>
</dbReference>
<evidence type="ECO:0000256" key="2">
    <source>
        <dbReference type="ARBA" id="ARBA00023015"/>
    </source>
</evidence>
<comment type="caution">
    <text evidence="6">The sequence shown here is derived from an EMBL/GenBank/DDBJ whole genome shotgun (WGS) entry which is preliminary data.</text>
</comment>
<evidence type="ECO:0000259" key="5">
    <source>
        <dbReference type="PROSITE" id="PS50943"/>
    </source>
</evidence>
<dbReference type="PIRSF" id="PIRSF019251">
    <property type="entry name" value="Rv0465c"/>
    <property type="match status" value="1"/>
</dbReference>
<dbReference type="Pfam" id="PF06114">
    <property type="entry name" value="Peptidase_M78"/>
    <property type="match status" value="1"/>
</dbReference>
<evidence type="ECO:0000313" key="7">
    <source>
        <dbReference type="Proteomes" id="UP001500655"/>
    </source>
</evidence>
<dbReference type="InterPro" id="IPR001387">
    <property type="entry name" value="Cro/C1-type_HTH"/>
</dbReference>
<proteinExistence type="inferred from homology"/>
<dbReference type="Pfam" id="PF09856">
    <property type="entry name" value="ScfRs"/>
    <property type="match status" value="1"/>
</dbReference>
<keyword evidence="3" id="KW-0238">DNA-binding</keyword>
<dbReference type="SUPFAM" id="SSF47413">
    <property type="entry name" value="lambda repressor-like DNA-binding domains"/>
    <property type="match status" value="1"/>
</dbReference>
<dbReference type="SMART" id="SM00530">
    <property type="entry name" value="HTH_XRE"/>
    <property type="match status" value="1"/>
</dbReference>
<keyword evidence="4" id="KW-0804">Transcription</keyword>
<dbReference type="Gene3D" id="1.10.260.40">
    <property type="entry name" value="lambda repressor-like DNA-binding domains"/>
    <property type="match status" value="1"/>
</dbReference>
<keyword evidence="7" id="KW-1185">Reference proteome</keyword>
<dbReference type="Proteomes" id="UP001500655">
    <property type="component" value="Unassembled WGS sequence"/>
</dbReference>
<dbReference type="EMBL" id="BAAALS010000005">
    <property type="protein sequence ID" value="GAA1744399.1"/>
    <property type="molecule type" value="Genomic_DNA"/>
</dbReference>
<protein>
    <submittedName>
        <fullName evidence="6">Short-chain fatty acyl-CoA regulator family protein</fullName>
    </submittedName>
</protein>
<reference evidence="6 7" key="1">
    <citation type="journal article" date="2019" name="Int. J. Syst. Evol. Microbiol.">
        <title>The Global Catalogue of Microorganisms (GCM) 10K type strain sequencing project: providing services to taxonomists for standard genome sequencing and annotation.</title>
        <authorList>
            <consortium name="The Broad Institute Genomics Platform"/>
            <consortium name="The Broad Institute Genome Sequencing Center for Infectious Disease"/>
            <person name="Wu L."/>
            <person name="Ma J."/>
        </authorList>
    </citation>
    <scope>NUCLEOTIDE SEQUENCE [LARGE SCALE GENOMIC DNA]</scope>
    <source>
        <strain evidence="6 7">JCM 13249</strain>
    </source>
</reference>
<dbReference type="RefSeq" id="WP_344078132.1">
    <property type="nucleotide sequence ID" value="NZ_BAAALS010000005.1"/>
</dbReference>
<keyword evidence="2" id="KW-0805">Transcription regulation</keyword>
<accession>A0ABN2JZ48</accession>
<dbReference type="PANTHER" id="PTHR46797:SF23">
    <property type="entry name" value="HTH-TYPE TRANSCRIPTIONAL REGULATOR SUTR"/>
    <property type="match status" value="1"/>
</dbReference>
<evidence type="ECO:0000313" key="6">
    <source>
        <dbReference type="EMBL" id="GAA1744399.1"/>
    </source>
</evidence>
<dbReference type="CDD" id="cd00093">
    <property type="entry name" value="HTH_XRE"/>
    <property type="match status" value="1"/>
</dbReference>
<dbReference type="PROSITE" id="PS50943">
    <property type="entry name" value="HTH_CROC1"/>
    <property type="match status" value="1"/>
</dbReference>
<name>A0ABN2JZ48_9ACTN</name>
<dbReference type="InterPro" id="IPR050807">
    <property type="entry name" value="TransReg_Diox_bact_type"/>
</dbReference>
<dbReference type="InterPro" id="IPR010982">
    <property type="entry name" value="Lambda_DNA-bd_dom_sf"/>
</dbReference>